<name>A0AAV5I1Y3_9ROSI</name>
<reference evidence="5 6" key="1">
    <citation type="journal article" date="2021" name="Commun. Biol.">
        <title>The genome of Shorea leprosula (Dipterocarpaceae) highlights the ecological relevance of drought in aseasonal tropical rainforests.</title>
        <authorList>
            <person name="Ng K.K.S."/>
            <person name="Kobayashi M.J."/>
            <person name="Fawcett J.A."/>
            <person name="Hatakeyama M."/>
            <person name="Paape T."/>
            <person name="Ng C.H."/>
            <person name="Ang C.C."/>
            <person name="Tnah L.H."/>
            <person name="Lee C.T."/>
            <person name="Nishiyama T."/>
            <person name="Sese J."/>
            <person name="O'Brien M.J."/>
            <person name="Copetti D."/>
            <person name="Mohd Noor M.I."/>
            <person name="Ong R.C."/>
            <person name="Putra M."/>
            <person name="Sireger I.Z."/>
            <person name="Indrioko S."/>
            <person name="Kosugi Y."/>
            <person name="Izuno A."/>
            <person name="Isagi Y."/>
            <person name="Lee S.L."/>
            <person name="Shimizu K.K."/>
        </authorList>
    </citation>
    <scope>NUCLEOTIDE SEQUENCE [LARGE SCALE GENOMIC DNA]</scope>
    <source>
        <strain evidence="5">214</strain>
    </source>
</reference>
<gene>
    <name evidence="5" type="ORF">SLEP1_g6015</name>
</gene>
<protein>
    <recommendedName>
        <fullName evidence="4">RING-type domain-containing protein</fullName>
    </recommendedName>
</protein>
<dbReference type="PROSITE" id="PS50089">
    <property type="entry name" value="ZF_RING_2"/>
    <property type="match status" value="1"/>
</dbReference>
<dbReference type="GO" id="GO:0008270">
    <property type="term" value="F:zinc ion binding"/>
    <property type="evidence" value="ECO:0007669"/>
    <property type="project" value="UniProtKB-KW"/>
</dbReference>
<dbReference type="AlphaFoldDB" id="A0AAV5I1Y3"/>
<dbReference type="InterPro" id="IPR046934">
    <property type="entry name" value="PIR2-like"/>
</dbReference>
<dbReference type="Pfam" id="PF13920">
    <property type="entry name" value="zf-C3HC4_3"/>
    <property type="match status" value="1"/>
</dbReference>
<dbReference type="Proteomes" id="UP001054252">
    <property type="component" value="Unassembled WGS sequence"/>
</dbReference>
<dbReference type="EMBL" id="BPVZ01000005">
    <property type="protein sequence ID" value="GKU92266.1"/>
    <property type="molecule type" value="Genomic_DNA"/>
</dbReference>
<evidence type="ECO:0000256" key="3">
    <source>
        <dbReference type="SAM" id="MobiDB-lite"/>
    </source>
</evidence>
<feature type="region of interest" description="Disordered" evidence="3">
    <location>
        <begin position="1"/>
        <end position="26"/>
    </location>
</feature>
<keyword evidence="1" id="KW-0862">Zinc</keyword>
<dbReference type="Gene3D" id="3.30.40.10">
    <property type="entry name" value="Zinc/RING finger domain, C3HC4 (zinc finger)"/>
    <property type="match status" value="1"/>
</dbReference>
<dbReference type="InterPro" id="IPR013083">
    <property type="entry name" value="Znf_RING/FYVE/PHD"/>
</dbReference>
<comment type="caution">
    <text evidence="5">The sequence shown here is derived from an EMBL/GenBank/DDBJ whole genome shotgun (WGS) entry which is preliminary data.</text>
</comment>
<feature type="compositionally biased region" description="Polar residues" evidence="3">
    <location>
        <begin position="1"/>
        <end position="25"/>
    </location>
</feature>
<keyword evidence="1" id="KW-0863">Zinc-finger</keyword>
<evidence type="ECO:0000256" key="2">
    <source>
        <dbReference type="SAM" id="Coils"/>
    </source>
</evidence>
<keyword evidence="2" id="KW-0175">Coiled coil</keyword>
<accession>A0AAV5I1Y3</accession>
<proteinExistence type="predicted"/>
<evidence type="ECO:0000313" key="5">
    <source>
        <dbReference type="EMBL" id="GKU92266.1"/>
    </source>
</evidence>
<evidence type="ECO:0000313" key="6">
    <source>
        <dbReference type="Proteomes" id="UP001054252"/>
    </source>
</evidence>
<dbReference type="PANTHER" id="PTHR46405:SF3">
    <property type="entry name" value="RING_U-BOX SUPERFAMILY PROTEIN"/>
    <property type="match status" value="1"/>
</dbReference>
<keyword evidence="1" id="KW-0479">Metal-binding</keyword>
<feature type="coiled-coil region" evidence="2">
    <location>
        <begin position="448"/>
        <end position="602"/>
    </location>
</feature>
<sequence>MASLENETITKGRSGLMGSNDNANNLPAVVESSPQANQEISAVNAESVLTNSEIRPGFNQNQFSNCGANTNFNNLKANSHLSSIPCTKIWEEYNEEQLEQLLIKRLQLVYNEAYLSLMSYGYQSNVAIRAILTNGHCFGNTYALGNIIHNSLTYIKSGMVFDNATYPEQQKAIVEAGMLVRRSLEAMIYFLFDVRPGLIKWDAMWCLLVSNFHLGVASNINDPFRHNQCSKDGSQTNNSTDASSGVCEVQEKQDCSASDRNKHYPFAQNSDGILERYLKLPKKFNLSPALASELNQNVVDYAAAYRANINVSPREPKALSSPWPQKKLSALYAWEDSFVVNLLLGGVDGVSVKSEPEVDLSDPKIQLISSLVNQIKEVKEQLKDCKEWAHEKVMQAAKKLSNDLIELKMLRLEREEKHRAKSSGLQTEEEAMKLMEMENAIRKANCKVDIANAGVKKLEIQNAEIKAEMEAFNLSASESDKMSAEVAKKERKCLKRIMTLEKQHNKLKEELQDKKKKSLELQQELVSIQKAQKKIEWMWRQEVQAKELAIIQIQEELKLKEEADVNVKGKMEAAHQKIVMDCQLHKDDMERLMEEVSRLQISSDLTNPYHQQNVMFSGQLELQRPQIDTFNMVHTNQNLSAHLFEEEICNHLCLICTNNQASVLFLPCAHQILCPHCTLLFNHTEARCPCCQAPIIQRIHVYGVSS</sequence>
<organism evidence="5 6">
    <name type="scientific">Rubroshorea leprosula</name>
    <dbReference type="NCBI Taxonomy" id="152421"/>
    <lineage>
        <taxon>Eukaryota</taxon>
        <taxon>Viridiplantae</taxon>
        <taxon>Streptophyta</taxon>
        <taxon>Embryophyta</taxon>
        <taxon>Tracheophyta</taxon>
        <taxon>Spermatophyta</taxon>
        <taxon>Magnoliopsida</taxon>
        <taxon>eudicotyledons</taxon>
        <taxon>Gunneridae</taxon>
        <taxon>Pentapetalae</taxon>
        <taxon>rosids</taxon>
        <taxon>malvids</taxon>
        <taxon>Malvales</taxon>
        <taxon>Dipterocarpaceae</taxon>
        <taxon>Rubroshorea</taxon>
    </lineage>
</organism>
<feature type="domain" description="RING-type" evidence="4">
    <location>
        <begin position="653"/>
        <end position="692"/>
    </location>
</feature>
<dbReference type="Pfam" id="PF20235">
    <property type="entry name" value="PIR2-like_helical"/>
    <property type="match status" value="1"/>
</dbReference>
<keyword evidence="6" id="KW-1185">Reference proteome</keyword>
<evidence type="ECO:0000256" key="1">
    <source>
        <dbReference type="PROSITE-ProRule" id="PRU00175"/>
    </source>
</evidence>
<evidence type="ECO:0000259" key="4">
    <source>
        <dbReference type="PROSITE" id="PS50089"/>
    </source>
</evidence>
<dbReference type="InterPro" id="IPR001841">
    <property type="entry name" value="Znf_RING"/>
</dbReference>
<dbReference type="InterPro" id="IPR046527">
    <property type="entry name" value="PIR2-like_helical"/>
</dbReference>
<dbReference type="PANTHER" id="PTHR46405">
    <property type="entry name" value="OS05G0141500 PROTEIN"/>
    <property type="match status" value="1"/>
</dbReference>